<dbReference type="InterPro" id="IPR011051">
    <property type="entry name" value="RmlC_Cupin_sf"/>
</dbReference>
<proteinExistence type="predicted"/>
<feature type="domain" description="Cupin type-2" evidence="1">
    <location>
        <begin position="25"/>
        <end position="94"/>
    </location>
</feature>
<dbReference type="OrthoDB" id="9800684at2"/>
<evidence type="ECO:0000313" key="2">
    <source>
        <dbReference type="EMBL" id="KGM31131.1"/>
    </source>
</evidence>
<gene>
    <name evidence="2" type="ORF">P409_28975</name>
</gene>
<accession>A0A0A0CXE0</accession>
<dbReference type="Proteomes" id="UP000029995">
    <property type="component" value="Unassembled WGS sequence"/>
</dbReference>
<dbReference type="RefSeq" id="WP_034846601.1">
    <property type="nucleotide sequence ID" value="NZ_JANX01000590.1"/>
</dbReference>
<dbReference type="InterPro" id="IPR013096">
    <property type="entry name" value="Cupin_2"/>
</dbReference>
<dbReference type="Pfam" id="PF07883">
    <property type="entry name" value="Cupin_2"/>
    <property type="match status" value="1"/>
</dbReference>
<organism evidence="2 3">
    <name type="scientific">Inquilinus limosus MP06</name>
    <dbReference type="NCBI Taxonomy" id="1398085"/>
    <lineage>
        <taxon>Bacteria</taxon>
        <taxon>Pseudomonadati</taxon>
        <taxon>Pseudomonadota</taxon>
        <taxon>Alphaproteobacteria</taxon>
        <taxon>Rhodospirillales</taxon>
        <taxon>Rhodospirillaceae</taxon>
        <taxon>Inquilinus</taxon>
    </lineage>
</organism>
<evidence type="ECO:0000259" key="1">
    <source>
        <dbReference type="Pfam" id="PF07883"/>
    </source>
</evidence>
<dbReference type="InterPro" id="IPR014710">
    <property type="entry name" value="RmlC-like_jellyroll"/>
</dbReference>
<sequence length="107" mass="11883">MGFQNAPRAVPTVQQDDDTVRITCWDFEPGAATGWHQHGYPYFVIMLRAGTLRIHNGEAEIDVPLGEGQSYMRPAGIRHDVMNGSPHPIAFVEIEIKRPGALDGWTV</sequence>
<dbReference type="SUPFAM" id="SSF51182">
    <property type="entry name" value="RmlC-like cupins"/>
    <property type="match status" value="1"/>
</dbReference>
<comment type="caution">
    <text evidence="2">The sequence shown here is derived from an EMBL/GenBank/DDBJ whole genome shotgun (WGS) entry which is preliminary data.</text>
</comment>
<evidence type="ECO:0000313" key="3">
    <source>
        <dbReference type="Proteomes" id="UP000029995"/>
    </source>
</evidence>
<dbReference type="AlphaFoldDB" id="A0A0A0CXE0"/>
<dbReference type="CDD" id="cd06982">
    <property type="entry name" value="cupin_BauB-like"/>
    <property type="match status" value="1"/>
</dbReference>
<reference evidence="2 3" key="1">
    <citation type="submission" date="2014-01" db="EMBL/GenBank/DDBJ databases">
        <title>Genome sequence determination for a cystic fibrosis isolate, Inquilinus limosus.</title>
        <authorList>
            <person name="Pino M."/>
            <person name="Di Conza J."/>
            <person name="Gutkind G."/>
        </authorList>
    </citation>
    <scope>NUCLEOTIDE SEQUENCE [LARGE SCALE GENOMIC DNA]</scope>
    <source>
        <strain evidence="2 3">MP06</strain>
    </source>
</reference>
<protein>
    <submittedName>
        <fullName evidence="2">Cupin</fullName>
    </submittedName>
</protein>
<dbReference type="Gene3D" id="2.60.120.10">
    <property type="entry name" value="Jelly Rolls"/>
    <property type="match status" value="1"/>
</dbReference>
<dbReference type="EMBL" id="JANX01000590">
    <property type="protein sequence ID" value="KGM31131.1"/>
    <property type="molecule type" value="Genomic_DNA"/>
</dbReference>
<name>A0A0A0CXE0_9PROT</name>